<name>M1F400_PENMO</name>
<comment type="similarity">
    <text evidence="4">Belongs to the MAPEG family.</text>
</comment>
<dbReference type="InterPro" id="IPR040162">
    <property type="entry name" value="MGST1-like"/>
</dbReference>
<proteinExistence type="evidence at transcript level"/>
<evidence type="ECO:0000256" key="6">
    <source>
        <dbReference type="ARBA" id="ARBA00022679"/>
    </source>
</evidence>
<keyword evidence="7 17" id="KW-0812">Transmembrane</keyword>
<protein>
    <recommendedName>
        <fullName evidence="15">Microsomal glutathione S-transferase 1</fullName>
        <ecNumber evidence="5">2.5.1.18</ecNumber>
    </recommendedName>
</protein>
<dbReference type="GO" id="GO:0005789">
    <property type="term" value="C:endoplasmic reticulum membrane"/>
    <property type="evidence" value="ECO:0007669"/>
    <property type="project" value="UniProtKB-SubCell"/>
</dbReference>
<keyword evidence="13 17" id="KW-0472">Membrane</keyword>
<dbReference type="InterPro" id="IPR023352">
    <property type="entry name" value="MAPEG-like_dom_sf"/>
</dbReference>
<dbReference type="EC" id="2.5.1.18" evidence="5"/>
<dbReference type="GO" id="GO:0004364">
    <property type="term" value="F:glutathione transferase activity"/>
    <property type="evidence" value="ECO:0007669"/>
    <property type="project" value="UniProtKB-EC"/>
</dbReference>
<keyword evidence="10 17" id="KW-1133">Transmembrane helix</keyword>
<evidence type="ECO:0000256" key="2">
    <source>
        <dbReference type="ARBA" id="ARBA00004294"/>
    </source>
</evidence>
<evidence type="ECO:0000256" key="16">
    <source>
        <dbReference type="ARBA" id="ARBA00049385"/>
    </source>
</evidence>
<keyword evidence="11" id="KW-0007">Acetylation</keyword>
<evidence type="ECO:0000256" key="12">
    <source>
        <dbReference type="ARBA" id="ARBA00023128"/>
    </source>
</evidence>
<accession>M1F400</accession>
<comment type="subunit">
    <text evidence="14">Homotrimer; The trimer binds only one molecule of glutathione.</text>
</comment>
<dbReference type="SUPFAM" id="SSF161084">
    <property type="entry name" value="MAPEG domain-like"/>
    <property type="match status" value="1"/>
</dbReference>
<dbReference type="OrthoDB" id="193139at2759"/>
<evidence type="ECO:0000256" key="11">
    <source>
        <dbReference type="ARBA" id="ARBA00022990"/>
    </source>
</evidence>
<feature type="transmembrane region" description="Helical" evidence="17">
    <location>
        <begin position="124"/>
        <end position="144"/>
    </location>
</feature>
<evidence type="ECO:0000313" key="18">
    <source>
        <dbReference type="EMBL" id="AFJ11395.1"/>
    </source>
</evidence>
<evidence type="ECO:0000256" key="8">
    <source>
        <dbReference type="ARBA" id="ARBA00022787"/>
    </source>
</evidence>
<dbReference type="EMBL" id="JN003882">
    <property type="protein sequence ID" value="AFJ11395.1"/>
    <property type="molecule type" value="mRNA"/>
</dbReference>
<keyword evidence="12" id="KW-0496">Mitochondrion</keyword>
<dbReference type="Pfam" id="PF01124">
    <property type="entry name" value="MAPEG"/>
    <property type="match status" value="1"/>
</dbReference>
<evidence type="ECO:0000256" key="9">
    <source>
        <dbReference type="ARBA" id="ARBA00022824"/>
    </source>
</evidence>
<evidence type="ECO:0000256" key="10">
    <source>
        <dbReference type="ARBA" id="ARBA00022989"/>
    </source>
</evidence>
<reference evidence="18" key="1">
    <citation type="journal article" date="2013" name="PLoS ONE">
        <title>Insights into the Prostanoid Pathway in the Ovary Development of the Penaeid Shrimp Penaeus monodon.</title>
        <authorList>
            <person name="Wimuttisuk W."/>
            <person name="Tobwor P."/>
            <person name="Deenarn P."/>
            <person name="Danwisetkanjana K."/>
            <person name="Pinkaew D."/>
            <person name="Kirtikara K."/>
            <person name="Vichai V."/>
        </authorList>
    </citation>
    <scope>NUCLEOTIDE SEQUENCE</scope>
</reference>
<organism evidence="18">
    <name type="scientific">Penaeus monodon</name>
    <name type="common">Giant tiger prawn</name>
    <dbReference type="NCBI Taxonomy" id="6687"/>
    <lineage>
        <taxon>Eukaryota</taxon>
        <taxon>Metazoa</taxon>
        <taxon>Ecdysozoa</taxon>
        <taxon>Arthropoda</taxon>
        <taxon>Crustacea</taxon>
        <taxon>Multicrustacea</taxon>
        <taxon>Malacostraca</taxon>
        <taxon>Eumalacostraca</taxon>
        <taxon>Eucarida</taxon>
        <taxon>Decapoda</taxon>
        <taxon>Dendrobranchiata</taxon>
        <taxon>Penaeoidea</taxon>
        <taxon>Penaeidae</taxon>
        <taxon>Penaeus</taxon>
    </lineage>
</organism>
<evidence type="ECO:0000256" key="1">
    <source>
        <dbReference type="ARBA" id="ARBA00003701"/>
    </source>
</evidence>
<sequence>MGQLDLDNPVFVSYVFYSAILALKMLLMGPITGYYRITKKVFANPEDAAKFNAKEVKMNDADVERVRRAHQNDLENIPVFWMVALLFVLTGPSETTARYVFRIYTIARIQHTVMYLRSNGMRGIAFGVALALKFFMVATVIYTFW</sequence>
<comment type="subcellular location">
    <subcellularLocation>
        <location evidence="3">Endoplasmic reticulum membrane</location>
        <topology evidence="3">Multi-pass membrane protein</topology>
    </subcellularLocation>
    <subcellularLocation>
        <location evidence="2">Mitochondrion outer membrane</location>
    </subcellularLocation>
</comment>
<evidence type="ECO:0000256" key="5">
    <source>
        <dbReference type="ARBA" id="ARBA00012452"/>
    </source>
</evidence>
<dbReference type="FunFam" id="1.20.120.550:FF:000002">
    <property type="entry name" value="Microsomal glutathione S-transferase 1"/>
    <property type="match status" value="1"/>
</dbReference>
<feature type="transmembrane region" description="Helical" evidence="17">
    <location>
        <begin position="14"/>
        <end position="35"/>
    </location>
</feature>
<evidence type="ECO:0000256" key="17">
    <source>
        <dbReference type="SAM" id="Phobius"/>
    </source>
</evidence>
<evidence type="ECO:0000256" key="15">
    <source>
        <dbReference type="ARBA" id="ARBA00039397"/>
    </source>
</evidence>
<comment type="catalytic activity">
    <reaction evidence="16">
        <text>RX + glutathione = an S-substituted glutathione + a halide anion + H(+)</text>
        <dbReference type="Rhea" id="RHEA:16437"/>
        <dbReference type="ChEBI" id="CHEBI:15378"/>
        <dbReference type="ChEBI" id="CHEBI:16042"/>
        <dbReference type="ChEBI" id="CHEBI:17792"/>
        <dbReference type="ChEBI" id="CHEBI:57925"/>
        <dbReference type="ChEBI" id="CHEBI:90779"/>
        <dbReference type="EC" id="2.5.1.18"/>
    </reaction>
    <physiologicalReaction direction="left-to-right" evidence="16">
        <dbReference type="Rhea" id="RHEA:16438"/>
    </physiologicalReaction>
</comment>
<dbReference type="Gene3D" id="1.20.120.550">
    <property type="entry name" value="Membrane associated eicosanoid/glutathione metabolism-like domain"/>
    <property type="match status" value="1"/>
</dbReference>
<evidence type="ECO:0000256" key="3">
    <source>
        <dbReference type="ARBA" id="ARBA00004477"/>
    </source>
</evidence>
<keyword evidence="8" id="KW-1000">Mitochondrion outer membrane</keyword>
<evidence type="ECO:0000256" key="7">
    <source>
        <dbReference type="ARBA" id="ARBA00022692"/>
    </source>
</evidence>
<evidence type="ECO:0000256" key="13">
    <source>
        <dbReference type="ARBA" id="ARBA00023136"/>
    </source>
</evidence>
<dbReference type="PANTHER" id="PTHR10689">
    <property type="entry name" value="MICROSOMAL GLUTATHIONE S-TRANSFERASE 1"/>
    <property type="match status" value="1"/>
</dbReference>
<evidence type="ECO:0000256" key="4">
    <source>
        <dbReference type="ARBA" id="ARBA00010459"/>
    </source>
</evidence>
<dbReference type="GO" id="GO:0005741">
    <property type="term" value="C:mitochondrial outer membrane"/>
    <property type="evidence" value="ECO:0007669"/>
    <property type="project" value="UniProtKB-SubCell"/>
</dbReference>
<comment type="function">
    <text evidence="1">Conjugation of reduced glutathione to a wide number of exogenous and endogenous hydrophobic electrophiles.</text>
</comment>
<keyword evidence="6" id="KW-0808">Transferase</keyword>
<evidence type="ECO:0000256" key="14">
    <source>
        <dbReference type="ARBA" id="ARBA00038540"/>
    </source>
</evidence>
<dbReference type="InterPro" id="IPR001129">
    <property type="entry name" value="Membr-assoc_MAPEG"/>
</dbReference>
<dbReference type="PANTHER" id="PTHR10689:SF6">
    <property type="entry name" value="MICROSOMAL GLUTATHIONE S-TRANSFERASE 1"/>
    <property type="match status" value="1"/>
</dbReference>
<keyword evidence="9" id="KW-0256">Endoplasmic reticulum</keyword>
<dbReference type="AlphaFoldDB" id="M1F400"/>